<comment type="caution">
    <text evidence="2">The sequence shown here is derived from an EMBL/GenBank/DDBJ whole genome shotgun (WGS) entry which is preliminary data.</text>
</comment>
<evidence type="ECO:0000313" key="3">
    <source>
        <dbReference type="Proteomes" id="UP001597337"/>
    </source>
</evidence>
<organism evidence="2 3">
    <name type="scientific">Thiorhodococcus fuscus</name>
    <dbReference type="NCBI Taxonomy" id="527200"/>
    <lineage>
        <taxon>Bacteria</taxon>
        <taxon>Pseudomonadati</taxon>
        <taxon>Pseudomonadota</taxon>
        <taxon>Gammaproteobacteria</taxon>
        <taxon>Chromatiales</taxon>
        <taxon>Chromatiaceae</taxon>
        <taxon>Thiorhodococcus</taxon>
    </lineage>
</organism>
<evidence type="ECO:0000259" key="1">
    <source>
        <dbReference type="Pfam" id="PF18171"/>
    </source>
</evidence>
<dbReference type="InterPro" id="IPR041482">
    <property type="entry name" value="LSDAT_prok"/>
</dbReference>
<feature type="domain" description="LSDAT prokaryote" evidence="1">
    <location>
        <begin position="36"/>
        <end position="243"/>
    </location>
</feature>
<protein>
    <recommendedName>
        <fullName evidence="1">LSDAT prokaryote domain-containing protein</fullName>
    </recommendedName>
</protein>
<reference evidence="3" key="1">
    <citation type="journal article" date="2019" name="Int. J. Syst. Evol. Microbiol.">
        <title>The Global Catalogue of Microorganisms (GCM) 10K type strain sequencing project: providing services to taxonomists for standard genome sequencing and annotation.</title>
        <authorList>
            <consortium name="The Broad Institute Genomics Platform"/>
            <consortium name="The Broad Institute Genome Sequencing Center for Infectious Disease"/>
            <person name="Wu L."/>
            <person name="Ma J."/>
        </authorList>
    </citation>
    <scope>NUCLEOTIDE SEQUENCE [LARGE SCALE GENOMIC DNA]</scope>
    <source>
        <strain evidence="3">KACC 12597</strain>
    </source>
</reference>
<sequence length="256" mass="26670">MDAPRQPSGDAVAAECRPDRSELAAALASLGLVGSMPVLVLVGGAANLDPAVADPLRRTFESILPCLDRLDAALVDGGTAFGVMRLIGDVHRRRAARFPLIGVAASGTIDSDTLPDSARVHRLLGAAPDPRLDSGARLDPDHSHFILVPGTRWGDESAWIEATASVLAAGRPILTLVAAGGQITRLDVSVALRAGRSLVVLAGSGGTADLLADAWRSGREIPEIPSGPRERALVQFLDLAEAPRRLPEILARTFGG</sequence>
<proteinExistence type="predicted"/>
<accession>A0ABW4YBA0</accession>
<dbReference type="Pfam" id="PF18171">
    <property type="entry name" value="LSDAT_prok"/>
    <property type="match status" value="1"/>
</dbReference>
<name>A0ABW4YBA0_9GAMM</name>
<dbReference type="EMBL" id="JBHUHX010000027">
    <property type="protein sequence ID" value="MFD2112481.1"/>
    <property type="molecule type" value="Genomic_DNA"/>
</dbReference>
<dbReference type="RefSeq" id="WP_386026803.1">
    <property type="nucleotide sequence ID" value="NZ_JBHUHX010000027.1"/>
</dbReference>
<dbReference type="InterPro" id="IPR050927">
    <property type="entry name" value="TRPM"/>
</dbReference>
<dbReference type="PANTHER" id="PTHR13800">
    <property type="entry name" value="TRANSIENT RECEPTOR POTENTIAL CATION CHANNEL, SUBFAMILY M, MEMBER 6"/>
    <property type="match status" value="1"/>
</dbReference>
<dbReference type="Proteomes" id="UP001597337">
    <property type="component" value="Unassembled WGS sequence"/>
</dbReference>
<keyword evidence="3" id="KW-1185">Reference proteome</keyword>
<gene>
    <name evidence="2" type="ORF">ACFSJC_11575</name>
</gene>
<dbReference type="PANTHER" id="PTHR13800:SF12">
    <property type="entry name" value="TRANSIENT RECEPTOR POTENTIAL CATION CHANNEL SUBFAMILY M MEMBER-LIKE 2"/>
    <property type="match status" value="1"/>
</dbReference>
<evidence type="ECO:0000313" key="2">
    <source>
        <dbReference type="EMBL" id="MFD2112481.1"/>
    </source>
</evidence>